<dbReference type="AlphaFoldDB" id="A0A2P6Q3P7"/>
<dbReference type="Gramene" id="PRQ28807">
    <property type="protein sequence ID" value="PRQ28807"/>
    <property type="gene ID" value="RchiOBHm_Chr5g0006971"/>
</dbReference>
<proteinExistence type="predicted"/>
<keyword evidence="1" id="KW-0472">Membrane</keyword>
<evidence type="ECO:0000313" key="3">
    <source>
        <dbReference type="Proteomes" id="UP000238479"/>
    </source>
</evidence>
<evidence type="ECO:0000313" key="2">
    <source>
        <dbReference type="EMBL" id="PRQ28807.1"/>
    </source>
</evidence>
<feature type="transmembrane region" description="Helical" evidence="1">
    <location>
        <begin position="25"/>
        <end position="47"/>
    </location>
</feature>
<organism evidence="2 3">
    <name type="scientific">Rosa chinensis</name>
    <name type="common">China rose</name>
    <dbReference type="NCBI Taxonomy" id="74649"/>
    <lineage>
        <taxon>Eukaryota</taxon>
        <taxon>Viridiplantae</taxon>
        <taxon>Streptophyta</taxon>
        <taxon>Embryophyta</taxon>
        <taxon>Tracheophyta</taxon>
        <taxon>Spermatophyta</taxon>
        <taxon>Magnoliopsida</taxon>
        <taxon>eudicotyledons</taxon>
        <taxon>Gunneridae</taxon>
        <taxon>Pentapetalae</taxon>
        <taxon>rosids</taxon>
        <taxon>fabids</taxon>
        <taxon>Rosales</taxon>
        <taxon>Rosaceae</taxon>
        <taxon>Rosoideae</taxon>
        <taxon>Rosoideae incertae sedis</taxon>
        <taxon>Rosa</taxon>
    </lineage>
</organism>
<comment type="caution">
    <text evidence="2">The sequence shown here is derived from an EMBL/GenBank/DDBJ whole genome shotgun (WGS) entry which is preliminary data.</text>
</comment>
<gene>
    <name evidence="2" type="ORF">RchiOBHm_Chr5g0006971</name>
</gene>
<keyword evidence="3" id="KW-1185">Reference proteome</keyword>
<dbReference type="Proteomes" id="UP000238479">
    <property type="component" value="Chromosome 5"/>
</dbReference>
<accession>A0A2P6Q3P7</accession>
<reference evidence="2 3" key="1">
    <citation type="journal article" date="2018" name="Nat. Genet.">
        <title>The Rosa genome provides new insights in the design of modern roses.</title>
        <authorList>
            <person name="Bendahmane M."/>
        </authorList>
    </citation>
    <scope>NUCLEOTIDE SEQUENCE [LARGE SCALE GENOMIC DNA]</scope>
    <source>
        <strain evidence="3">cv. Old Blush</strain>
    </source>
</reference>
<keyword evidence="1" id="KW-1133">Transmembrane helix</keyword>
<sequence>MWSKFLSLSEARAVADPSFQAKVQLAVKAATCASFAYFFCGTVPLIVRVVKTEREITKSGPAYYLKWKLSEEEETEGRETEALSIQVNFILLLI</sequence>
<evidence type="ECO:0000256" key="1">
    <source>
        <dbReference type="SAM" id="Phobius"/>
    </source>
</evidence>
<keyword evidence="1" id="KW-0812">Transmembrane</keyword>
<name>A0A2P6Q3P7_ROSCH</name>
<protein>
    <submittedName>
        <fullName evidence="2">Uncharacterized protein</fullName>
    </submittedName>
</protein>
<dbReference type="EMBL" id="PDCK01000043">
    <property type="protein sequence ID" value="PRQ28807.1"/>
    <property type="molecule type" value="Genomic_DNA"/>
</dbReference>